<name>A0A2T1LTF5_9CHRO</name>
<dbReference type="InterPro" id="IPR036887">
    <property type="entry name" value="HTH_APSES_sf"/>
</dbReference>
<dbReference type="InterPro" id="IPR017880">
    <property type="entry name" value="KilA_N"/>
</dbReference>
<organism evidence="2 3">
    <name type="scientific">Aphanothece hegewaldii CCALA 016</name>
    <dbReference type="NCBI Taxonomy" id="2107694"/>
    <lineage>
        <taxon>Bacteria</taxon>
        <taxon>Bacillati</taxon>
        <taxon>Cyanobacteriota</taxon>
        <taxon>Cyanophyceae</taxon>
        <taxon>Oscillatoriophycideae</taxon>
        <taxon>Chroococcales</taxon>
        <taxon>Aphanothecaceae</taxon>
        <taxon>Aphanothece</taxon>
    </lineage>
</organism>
<dbReference type="SUPFAM" id="SSF54616">
    <property type="entry name" value="DNA-binding domain of Mlu1-box binding protein MBP1"/>
    <property type="match status" value="1"/>
</dbReference>
<evidence type="ECO:0000313" key="2">
    <source>
        <dbReference type="EMBL" id="PSF33898.1"/>
    </source>
</evidence>
<gene>
    <name evidence="2" type="ORF">C7H19_19435</name>
</gene>
<dbReference type="OrthoDB" id="6966367at2"/>
<dbReference type="RefSeq" id="WP_106458584.1">
    <property type="nucleotide sequence ID" value="NZ_PXOH01000028.1"/>
</dbReference>
<dbReference type="EMBL" id="PXOH01000028">
    <property type="protein sequence ID" value="PSF33898.1"/>
    <property type="molecule type" value="Genomic_DNA"/>
</dbReference>
<protein>
    <recommendedName>
        <fullName evidence="1">KilA-N domain-containing protein</fullName>
    </recommendedName>
</protein>
<comment type="caution">
    <text evidence="2">The sequence shown here is derived from an EMBL/GenBank/DDBJ whole genome shotgun (WGS) entry which is preliminary data.</text>
</comment>
<proteinExistence type="predicted"/>
<evidence type="ECO:0000259" key="1">
    <source>
        <dbReference type="PROSITE" id="PS51301"/>
    </source>
</evidence>
<reference evidence="2 3" key="2">
    <citation type="submission" date="2018-03" db="EMBL/GenBank/DDBJ databases">
        <authorList>
            <person name="Keele B.F."/>
        </authorList>
    </citation>
    <scope>NUCLEOTIDE SEQUENCE [LARGE SCALE GENOMIC DNA]</scope>
    <source>
        <strain evidence="2 3">CCALA 016</strain>
    </source>
</reference>
<accession>A0A2T1LTF5</accession>
<reference evidence="2 3" key="1">
    <citation type="submission" date="2018-03" db="EMBL/GenBank/DDBJ databases">
        <title>The ancient ancestry and fast evolution of plastids.</title>
        <authorList>
            <person name="Moore K.R."/>
            <person name="Magnabosco C."/>
            <person name="Momper L."/>
            <person name="Gold D.A."/>
            <person name="Bosak T."/>
            <person name="Fournier G.P."/>
        </authorList>
    </citation>
    <scope>NUCLEOTIDE SEQUENCE [LARGE SCALE GENOMIC DNA]</scope>
    <source>
        <strain evidence="2 3">CCALA 016</strain>
    </source>
</reference>
<keyword evidence="3" id="KW-1185">Reference proteome</keyword>
<evidence type="ECO:0000313" key="3">
    <source>
        <dbReference type="Proteomes" id="UP000239001"/>
    </source>
</evidence>
<dbReference type="InterPro" id="IPR018004">
    <property type="entry name" value="KilA/APSES_HTH"/>
</dbReference>
<dbReference type="GO" id="GO:0003677">
    <property type="term" value="F:DNA binding"/>
    <property type="evidence" value="ECO:0007669"/>
    <property type="project" value="InterPro"/>
</dbReference>
<dbReference type="Proteomes" id="UP000239001">
    <property type="component" value="Unassembled WGS sequence"/>
</dbReference>
<dbReference type="Pfam" id="PF04383">
    <property type="entry name" value="KilA-N"/>
    <property type="match status" value="1"/>
</dbReference>
<feature type="domain" description="KilA-N" evidence="1">
    <location>
        <begin position="2"/>
        <end position="105"/>
    </location>
</feature>
<dbReference type="PROSITE" id="PS51301">
    <property type="entry name" value="KILA_N"/>
    <property type="match status" value="1"/>
</dbReference>
<sequence>MSIIIHETNGLEIDQRREDGYINLTQMAQANGKKLNDYLRLETTKTFLEELCKVTGIPVSKLIQIRKGKPANLQGTWGHPQIAIHCGQWCSAKFAVLVSGWVVTWMMTAQNPIQHTQPKFEAQETIKAYTEGIQALNRVIHTAIHQQTNLIRDSLELVNNDIPPITFTASRKSENINEPQIAIDIQPLKDDMTAPTESPKSVRSRRQQGYGSGYIYWRTYKGKYHQAFYHYELWRNSERHVKSSRYIPKKLVSEVQRLDEEKAPVMEILKLLDTD</sequence>
<dbReference type="AlphaFoldDB" id="A0A2T1LTF5"/>
<dbReference type="SMART" id="SM01252">
    <property type="entry name" value="KilA-N"/>
    <property type="match status" value="1"/>
</dbReference>